<dbReference type="PANTHER" id="PTHR11480">
    <property type="entry name" value="SAPOSIN-RELATED"/>
    <property type="match status" value="1"/>
</dbReference>
<name>A0A7J0EBY7_9ERIC</name>
<dbReference type="InterPro" id="IPR008139">
    <property type="entry name" value="SaposinB_dom"/>
</dbReference>
<reference evidence="5 6" key="1">
    <citation type="submission" date="2019-07" db="EMBL/GenBank/DDBJ databases">
        <title>De Novo Assembly of kiwifruit Actinidia rufa.</title>
        <authorList>
            <person name="Sugita-Konishi S."/>
            <person name="Sato K."/>
            <person name="Mori E."/>
            <person name="Abe Y."/>
            <person name="Kisaki G."/>
            <person name="Hamano K."/>
            <person name="Suezawa K."/>
            <person name="Otani M."/>
            <person name="Fukuda T."/>
            <person name="Manabe T."/>
            <person name="Gomi K."/>
            <person name="Tabuchi M."/>
            <person name="Akimitsu K."/>
            <person name="Kataoka I."/>
        </authorList>
    </citation>
    <scope>NUCLEOTIDE SEQUENCE [LARGE SCALE GENOMIC DNA]</scope>
    <source>
        <strain evidence="6">cv. Fuchu</strain>
    </source>
</reference>
<evidence type="ECO:0000313" key="5">
    <source>
        <dbReference type="EMBL" id="GFY83832.1"/>
    </source>
</evidence>
<dbReference type="PROSITE" id="PS50015">
    <property type="entry name" value="SAP_B"/>
    <property type="match status" value="1"/>
</dbReference>
<dbReference type="SMART" id="SM00741">
    <property type="entry name" value="SapB"/>
    <property type="match status" value="2"/>
</dbReference>
<feature type="chain" id="PRO_5029833231" description="Saposin B-type domain-containing protein" evidence="3">
    <location>
        <begin position="22"/>
        <end position="226"/>
    </location>
</feature>
<evidence type="ECO:0000313" key="6">
    <source>
        <dbReference type="Proteomes" id="UP000585474"/>
    </source>
</evidence>
<dbReference type="AlphaFoldDB" id="A0A7J0EBY7"/>
<dbReference type="InterPro" id="IPR007856">
    <property type="entry name" value="SapB_1"/>
</dbReference>
<sequence>MGVTAGVFVLFVLGTCWTSDAREIMTSGLSGRETLTSDGSAFVSMALKYLKQSKTPLEMFNTIRESCSQMGSYKQQCTTMVDDFGSQLMMGIATMQPGFLCGKFNFSEHNTLMTSSLRSLDQSSLVSLDWCQICHGVVAEVIVQLKDPDTRAAIIQGMQSACNFARNYAGMCHALVSGIGPLALLEVEKFLESRDLCTTFRVCNSTSASSPQPSVIAKPPMAMVSV</sequence>
<dbReference type="EMBL" id="BJWL01000003">
    <property type="protein sequence ID" value="GFY83832.1"/>
    <property type="molecule type" value="Genomic_DNA"/>
</dbReference>
<evidence type="ECO:0000256" key="3">
    <source>
        <dbReference type="SAM" id="SignalP"/>
    </source>
</evidence>
<keyword evidence="1" id="KW-0645">Protease</keyword>
<dbReference type="InterPro" id="IPR011001">
    <property type="entry name" value="Saposin-like"/>
</dbReference>
<protein>
    <recommendedName>
        <fullName evidence="4">Saposin B-type domain-containing protein</fullName>
    </recommendedName>
</protein>
<comment type="caution">
    <text evidence="5">The sequence shown here is derived from an EMBL/GenBank/DDBJ whole genome shotgun (WGS) entry which is preliminary data.</text>
</comment>
<keyword evidence="1" id="KW-0378">Hydrolase</keyword>
<dbReference type="Gene3D" id="1.10.225.10">
    <property type="entry name" value="Saposin-like"/>
    <property type="match status" value="2"/>
</dbReference>
<feature type="signal peptide" evidence="3">
    <location>
        <begin position="1"/>
        <end position="21"/>
    </location>
</feature>
<dbReference type="Pfam" id="PF05184">
    <property type="entry name" value="SapB_1"/>
    <property type="match status" value="1"/>
</dbReference>
<evidence type="ECO:0000256" key="2">
    <source>
        <dbReference type="ARBA" id="ARBA00023157"/>
    </source>
</evidence>
<dbReference type="GO" id="GO:0006508">
    <property type="term" value="P:proteolysis"/>
    <property type="evidence" value="ECO:0007669"/>
    <property type="project" value="UniProtKB-KW"/>
</dbReference>
<evidence type="ECO:0000256" key="1">
    <source>
        <dbReference type="ARBA" id="ARBA00022670"/>
    </source>
</evidence>
<keyword evidence="6" id="KW-1185">Reference proteome</keyword>
<dbReference type="SUPFAM" id="SSF47862">
    <property type="entry name" value="Saposin"/>
    <property type="match status" value="2"/>
</dbReference>
<keyword evidence="3" id="KW-0732">Signal</keyword>
<dbReference type="GO" id="GO:0006629">
    <property type="term" value="P:lipid metabolic process"/>
    <property type="evidence" value="ECO:0007669"/>
    <property type="project" value="InterPro"/>
</dbReference>
<dbReference type="InterPro" id="IPR051428">
    <property type="entry name" value="Sphingo_Act-Surfact_Prot"/>
</dbReference>
<gene>
    <name evidence="5" type="ORF">Acr_03g0006060</name>
</gene>
<organism evidence="5 6">
    <name type="scientific">Actinidia rufa</name>
    <dbReference type="NCBI Taxonomy" id="165716"/>
    <lineage>
        <taxon>Eukaryota</taxon>
        <taxon>Viridiplantae</taxon>
        <taxon>Streptophyta</taxon>
        <taxon>Embryophyta</taxon>
        <taxon>Tracheophyta</taxon>
        <taxon>Spermatophyta</taxon>
        <taxon>Magnoliopsida</taxon>
        <taxon>eudicotyledons</taxon>
        <taxon>Gunneridae</taxon>
        <taxon>Pentapetalae</taxon>
        <taxon>asterids</taxon>
        <taxon>Ericales</taxon>
        <taxon>Actinidiaceae</taxon>
        <taxon>Actinidia</taxon>
    </lineage>
</organism>
<accession>A0A7J0EBY7</accession>
<dbReference type="GO" id="GO:0008233">
    <property type="term" value="F:peptidase activity"/>
    <property type="evidence" value="ECO:0007669"/>
    <property type="project" value="UniProtKB-KW"/>
</dbReference>
<proteinExistence type="predicted"/>
<evidence type="ECO:0000259" key="4">
    <source>
        <dbReference type="PROSITE" id="PS50015"/>
    </source>
</evidence>
<dbReference type="OrthoDB" id="69496at2759"/>
<dbReference type="Proteomes" id="UP000585474">
    <property type="component" value="Unassembled WGS sequence"/>
</dbReference>
<feature type="domain" description="Saposin B-type" evidence="4">
    <location>
        <begin position="127"/>
        <end position="207"/>
    </location>
</feature>
<keyword evidence="2" id="KW-1015">Disulfide bond</keyword>
<dbReference type="PANTHER" id="PTHR11480:SF3">
    <property type="entry name" value="BCDNA.GH08312"/>
    <property type="match status" value="1"/>
</dbReference>